<gene>
    <name evidence="2" type="ORF">T11_12881</name>
</gene>
<protein>
    <submittedName>
        <fullName evidence="2">Uncharacterized protein</fullName>
    </submittedName>
</protein>
<organism evidence="2 3">
    <name type="scientific">Trichinella zimbabwensis</name>
    <dbReference type="NCBI Taxonomy" id="268475"/>
    <lineage>
        <taxon>Eukaryota</taxon>
        <taxon>Metazoa</taxon>
        <taxon>Ecdysozoa</taxon>
        <taxon>Nematoda</taxon>
        <taxon>Enoplea</taxon>
        <taxon>Dorylaimia</taxon>
        <taxon>Trichinellida</taxon>
        <taxon>Trichinellidae</taxon>
        <taxon>Trichinella</taxon>
    </lineage>
</organism>
<keyword evidence="3" id="KW-1185">Reference proteome</keyword>
<dbReference type="OrthoDB" id="10426264at2759"/>
<evidence type="ECO:0000313" key="3">
    <source>
        <dbReference type="Proteomes" id="UP000055024"/>
    </source>
</evidence>
<dbReference type="AlphaFoldDB" id="A0A0V1H569"/>
<comment type="caution">
    <text evidence="2">The sequence shown here is derived from an EMBL/GenBank/DDBJ whole genome shotgun (WGS) entry which is preliminary data.</text>
</comment>
<dbReference type="EMBL" id="JYDP01000134">
    <property type="protein sequence ID" value="KRZ05673.1"/>
    <property type="molecule type" value="Genomic_DNA"/>
</dbReference>
<accession>A0A0V1H569</accession>
<evidence type="ECO:0000256" key="1">
    <source>
        <dbReference type="SAM" id="MobiDB-lite"/>
    </source>
</evidence>
<feature type="compositionally biased region" description="Basic and acidic residues" evidence="1">
    <location>
        <begin position="1"/>
        <end position="17"/>
    </location>
</feature>
<evidence type="ECO:0000313" key="2">
    <source>
        <dbReference type="EMBL" id="KRZ05673.1"/>
    </source>
</evidence>
<reference evidence="2 3" key="1">
    <citation type="submission" date="2015-01" db="EMBL/GenBank/DDBJ databases">
        <title>Evolution of Trichinella species and genotypes.</title>
        <authorList>
            <person name="Korhonen P.K."/>
            <person name="Edoardo P."/>
            <person name="Giuseppe L.R."/>
            <person name="Gasser R.B."/>
        </authorList>
    </citation>
    <scope>NUCLEOTIDE SEQUENCE [LARGE SCALE GENOMIC DNA]</scope>
    <source>
        <strain evidence="2">ISS1029</strain>
    </source>
</reference>
<name>A0A0V1H569_9BILA</name>
<feature type="region of interest" description="Disordered" evidence="1">
    <location>
        <begin position="1"/>
        <end position="33"/>
    </location>
</feature>
<sequence>MESFTNDKERNSVKNEDTIPTDNALNSDQRQESACVKHQLLVVAG</sequence>
<feature type="compositionally biased region" description="Polar residues" evidence="1">
    <location>
        <begin position="18"/>
        <end position="28"/>
    </location>
</feature>
<dbReference type="Proteomes" id="UP000055024">
    <property type="component" value="Unassembled WGS sequence"/>
</dbReference>
<proteinExistence type="predicted"/>